<feature type="region of interest" description="Disordered" evidence="1">
    <location>
        <begin position="378"/>
        <end position="409"/>
    </location>
</feature>
<evidence type="ECO:0000259" key="2">
    <source>
        <dbReference type="Pfam" id="PF10979"/>
    </source>
</evidence>
<dbReference type="InterPro" id="IPR055592">
    <property type="entry name" value="DUF7168"/>
</dbReference>
<feature type="domain" description="DUF2786" evidence="2">
    <location>
        <begin position="173"/>
        <end position="212"/>
    </location>
</feature>
<keyword evidence="5" id="KW-1185">Reference proteome</keyword>
<dbReference type="Proteomes" id="UP000320176">
    <property type="component" value="Unassembled WGS sequence"/>
</dbReference>
<organism evidence="4 5">
    <name type="scientific">Stieleria varia</name>
    <dbReference type="NCBI Taxonomy" id="2528005"/>
    <lineage>
        <taxon>Bacteria</taxon>
        <taxon>Pseudomonadati</taxon>
        <taxon>Planctomycetota</taxon>
        <taxon>Planctomycetia</taxon>
        <taxon>Pirellulales</taxon>
        <taxon>Pirellulaceae</taxon>
        <taxon>Stieleria</taxon>
    </lineage>
</organism>
<reference evidence="4 5" key="1">
    <citation type="submission" date="2019-02" db="EMBL/GenBank/DDBJ databases">
        <title>Deep-cultivation of Planctomycetes and their phenomic and genomic characterization uncovers novel biology.</title>
        <authorList>
            <person name="Wiegand S."/>
            <person name="Jogler M."/>
            <person name="Boedeker C."/>
            <person name="Pinto D."/>
            <person name="Vollmers J."/>
            <person name="Rivas-Marin E."/>
            <person name="Kohn T."/>
            <person name="Peeters S.H."/>
            <person name="Heuer A."/>
            <person name="Rast P."/>
            <person name="Oberbeckmann S."/>
            <person name="Bunk B."/>
            <person name="Jeske O."/>
            <person name="Meyerdierks A."/>
            <person name="Storesund J.E."/>
            <person name="Kallscheuer N."/>
            <person name="Luecker S."/>
            <person name="Lage O.M."/>
            <person name="Pohl T."/>
            <person name="Merkel B.J."/>
            <person name="Hornburger P."/>
            <person name="Mueller R.-W."/>
            <person name="Bruemmer F."/>
            <person name="Labrenz M."/>
            <person name="Spormann A.M."/>
            <person name="Op Den Camp H."/>
            <person name="Overmann J."/>
            <person name="Amann R."/>
            <person name="Jetten M.S.M."/>
            <person name="Mascher T."/>
            <person name="Medema M.H."/>
            <person name="Devos D.P."/>
            <person name="Kaster A.-K."/>
            <person name="Ovreas L."/>
            <person name="Rohde M."/>
            <person name="Galperin M.Y."/>
            <person name="Jogler C."/>
        </authorList>
    </citation>
    <scope>NUCLEOTIDE SEQUENCE [LARGE SCALE GENOMIC DNA]</scope>
    <source>
        <strain evidence="4 5">Pla52n</strain>
    </source>
</reference>
<evidence type="ECO:0000313" key="5">
    <source>
        <dbReference type="Proteomes" id="UP000320176"/>
    </source>
</evidence>
<dbReference type="AlphaFoldDB" id="A0A5C6B198"/>
<evidence type="ECO:0000256" key="1">
    <source>
        <dbReference type="SAM" id="MobiDB-lite"/>
    </source>
</evidence>
<evidence type="ECO:0000259" key="3">
    <source>
        <dbReference type="Pfam" id="PF23771"/>
    </source>
</evidence>
<dbReference type="InterPro" id="IPR024498">
    <property type="entry name" value="DUF2786"/>
</dbReference>
<dbReference type="Pfam" id="PF10979">
    <property type="entry name" value="DUF2786"/>
    <property type="match status" value="1"/>
</dbReference>
<comment type="caution">
    <text evidence="4">The sequence shown here is derived from an EMBL/GenBank/DDBJ whole genome shotgun (WGS) entry which is preliminary data.</text>
</comment>
<feature type="compositionally biased region" description="Basic and acidic residues" evidence="1">
    <location>
        <begin position="378"/>
        <end position="389"/>
    </location>
</feature>
<dbReference type="RefSeq" id="WP_231741781.1">
    <property type="nucleotide sequence ID" value="NZ_CP151726.1"/>
</dbReference>
<sequence length="409" mass="45648">MQNMVEMEFCWDDGGRASCGFVGLTGDCVARSIAIATGLVYRDVYRDLGQAAEKSPRDGVRIDIADRFLSGHGWRRHRVAGSYLPWCDLPSGVVILHVGSPNHRSTHMCTVVDHTIRDTWNPSDDSDIEIMDYWSPDPNIAVTIRRDVQSVSGVNAGIDGATDETLTQSQFDKILKRLVALDKTAQNDASTEGEKRNALRMMQTLMLRHNLTRQDIHEDDNVDSVQFTRIACPVNGSRACNWEKDLASYVTHEIFPTVQWYFDRKGHRTWFWFFGPKDDVQNSIALFRELLVTIATAAHLQYGGYARGSGASYAEGYVRGLPKSGDQQAEGVDQVGNAIVSEQALIHVRTLAIQNASSQWLDMECGMRLVTVRGSGRYKHDPDAADRGKQHGSQHELPQGGKRQLRIGN</sequence>
<evidence type="ECO:0000313" key="4">
    <source>
        <dbReference type="EMBL" id="TWU05648.1"/>
    </source>
</evidence>
<dbReference type="EMBL" id="SJPN01000002">
    <property type="protein sequence ID" value="TWU05648.1"/>
    <property type="molecule type" value="Genomic_DNA"/>
</dbReference>
<proteinExistence type="predicted"/>
<name>A0A5C6B198_9BACT</name>
<feature type="domain" description="DUF7168" evidence="3">
    <location>
        <begin position="236"/>
        <end position="332"/>
    </location>
</feature>
<dbReference type="Pfam" id="PF23771">
    <property type="entry name" value="DUF7168"/>
    <property type="match status" value="1"/>
</dbReference>
<protein>
    <submittedName>
        <fullName evidence="4">Uncharacterized protein</fullName>
    </submittedName>
</protein>
<gene>
    <name evidence="4" type="ORF">Pla52n_13630</name>
</gene>
<accession>A0A5C6B198</accession>